<protein>
    <submittedName>
        <fullName evidence="1">Uncharacterized protein</fullName>
    </submittedName>
</protein>
<proteinExistence type="predicted"/>
<comment type="caution">
    <text evidence="1">The sequence shown here is derived from an EMBL/GenBank/DDBJ whole genome shotgun (WGS) entry which is preliminary data.</text>
</comment>
<organism evidence="1 2">
    <name type="scientific">Ancylomarina euxinus</name>
    <dbReference type="NCBI Taxonomy" id="2283627"/>
    <lineage>
        <taxon>Bacteria</taxon>
        <taxon>Pseudomonadati</taxon>
        <taxon>Bacteroidota</taxon>
        <taxon>Bacteroidia</taxon>
        <taxon>Marinilabiliales</taxon>
        <taxon>Marinifilaceae</taxon>
        <taxon>Ancylomarina</taxon>
    </lineage>
</organism>
<dbReference type="EMBL" id="QQWG01000002">
    <property type="protein sequence ID" value="RRG24226.1"/>
    <property type="molecule type" value="Genomic_DNA"/>
</dbReference>
<evidence type="ECO:0000313" key="1">
    <source>
        <dbReference type="EMBL" id="RRG24226.1"/>
    </source>
</evidence>
<name>A0A425Y704_9BACT</name>
<accession>A0A425Y704</accession>
<dbReference type="OrthoDB" id="9791751at2"/>
<reference evidence="1 2" key="1">
    <citation type="submission" date="2018-07" db="EMBL/GenBank/DDBJ databases">
        <title>Draft genome sequence of Ancylomarina sp. M1P.</title>
        <authorList>
            <person name="Yadav S."/>
            <person name="Villanueva L."/>
            <person name="Damste J.S.S."/>
        </authorList>
    </citation>
    <scope>NUCLEOTIDE SEQUENCE [LARGE SCALE GENOMIC DNA]</scope>
    <source>
        <strain evidence="1 2">M1P</strain>
    </source>
</reference>
<sequence>MSLELQEEFVQVRRVDLSALISEFRELKEKIEANTLDYQLDQLCGTSRMVSSPVVCKILGWSRSTFNRRLVDEFNPIPMTKDGRDWVMSREVFTKYYNETYNPQN</sequence>
<evidence type="ECO:0000313" key="2">
    <source>
        <dbReference type="Proteomes" id="UP000285794"/>
    </source>
</evidence>
<dbReference type="Proteomes" id="UP000285794">
    <property type="component" value="Unassembled WGS sequence"/>
</dbReference>
<dbReference type="AlphaFoldDB" id="A0A425Y704"/>
<dbReference type="RefSeq" id="WP_125029536.1">
    <property type="nucleotide sequence ID" value="NZ_JAPXVP010000002.1"/>
</dbReference>
<keyword evidence="2" id="KW-1185">Reference proteome</keyword>
<gene>
    <name evidence="1" type="ORF">DWB61_03680</name>
</gene>